<name>R0I834_EXST2</name>
<gene>
    <name evidence="5" type="ORF">SETTUDRAFT_123651</name>
</gene>
<dbReference type="OrthoDB" id="3364175at2759"/>
<keyword evidence="6" id="KW-1185">Reference proteome</keyword>
<dbReference type="GO" id="GO:0008270">
    <property type="term" value="F:zinc ion binding"/>
    <property type="evidence" value="ECO:0007669"/>
    <property type="project" value="InterPro"/>
</dbReference>
<keyword evidence="1" id="KW-0805">Transcription regulation</keyword>
<evidence type="ECO:0000256" key="3">
    <source>
        <dbReference type="ARBA" id="ARBA00023242"/>
    </source>
</evidence>
<organism evidence="5 6">
    <name type="scientific">Exserohilum turcicum (strain 28A)</name>
    <name type="common">Northern leaf blight fungus</name>
    <name type="synonym">Setosphaeria turcica</name>
    <dbReference type="NCBI Taxonomy" id="671987"/>
    <lineage>
        <taxon>Eukaryota</taxon>
        <taxon>Fungi</taxon>
        <taxon>Dikarya</taxon>
        <taxon>Ascomycota</taxon>
        <taxon>Pezizomycotina</taxon>
        <taxon>Dothideomycetes</taxon>
        <taxon>Pleosporomycetidae</taxon>
        <taxon>Pleosporales</taxon>
        <taxon>Pleosporineae</taxon>
        <taxon>Pleosporaceae</taxon>
        <taxon>Exserohilum</taxon>
    </lineage>
</organism>
<dbReference type="Pfam" id="PF04082">
    <property type="entry name" value="Fungal_trans"/>
    <property type="match status" value="1"/>
</dbReference>
<dbReference type="eggNOG" id="ENOG502RYAG">
    <property type="taxonomic scope" value="Eukaryota"/>
</dbReference>
<dbReference type="GO" id="GO:0006351">
    <property type="term" value="P:DNA-templated transcription"/>
    <property type="evidence" value="ECO:0007669"/>
    <property type="project" value="InterPro"/>
</dbReference>
<dbReference type="STRING" id="671987.R0I834"/>
<dbReference type="InterPro" id="IPR007219">
    <property type="entry name" value="XnlR_reg_dom"/>
</dbReference>
<dbReference type="GO" id="GO:0003677">
    <property type="term" value="F:DNA binding"/>
    <property type="evidence" value="ECO:0007669"/>
    <property type="project" value="InterPro"/>
</dbReference>
<evidence type="ECO:0000256" key="2">
    <source>
        <dbReference type="ARBA" id="ARBA00023163"/>
    </source>
</evidence>
<feature type="domain" description="Xylanolytic transcriptional activator regulatory" evidence="4">
    <location>
        <begin position="1"/>
        <end position="64"/>
    </location>
</feature>
<keyword evidence="3" id="KW-0539">Nucleus</keyword>
<evidence type="ECO:0000313" key="5">
    <source>
        <dbReference type="EMBL" id="EOA81680.1"/>
    </source>
</evidence>
<dbReference type="InterPro" id="IPR051127">
    <property type="entry name" value="Fungal_SecMet_Regulators"/>
</dbReference>
<dbReference type="CDD" id="cd12148">
    <property type="entry name" value="fungal_TF_MHR"/>
    <property type="match status" value="1"/>
</dbReference>
<protein>
    <recommendedName>
        <fullName evidence="4">Xylanolytic transcriptional activator regulatory domain-containing protein</fullName>
    </recommendedName>
</protein>
<dbReference type="EMBL" id="KB908866">
    <property type="protein sequence ID" value="EOA81680.1"/>
    <property type="molecule type" value="Genomic_DNA"/>
</dbReference>
<dbReference type="PANTHER" id="PTHR47424:SF6">
    <property type="entry name" value="PROLINE UTILIZATION TRANS-ACTIVATOR"/>
    <property type="match status" value="1"/>
</dbReference>
<reference evidence="5 6" key="2">
    <citation type="journal article" date="2013" name="PLoS Genet.">
        <title>Comparative genome structure, secondary metabolite, and effector coding capacity across Cochliobolus pathogens.</title>
        <authorList>
            <person name="Condon B.J."/>
            <person name="Leng Y."/>
            <person name="Wu D."/>
            <person name="Bushley K.E."/>
            <person name="Ohm R.A."/>
            <person name="Otillar R."/>
            <person name="Martin J."/>
            <person name="Schackwitz W."/>
            <person name="Grimwood J."/>
            <person name="MohdZainudin N."/>
            <person name="Xue C."/>
            <person name="Wang R."/>
            <person name="Manning V.A."/>
            <person name="Dhillon B."/>
            <person name="Tu Z.J."/>
            <person name="Steffenson B.J."/>
            <person name="Salamov A."/>
            <person name="Sun H."/>
            <person name="Lowry S."/>
            <person name="LaButti K."/>
            <person name="Han J."/>
            <person name="Copeland A."/>
            <person name="Lindquist E."/>
            <person name="Barry K."/>
            <person name="Schmutz J."/>
            <person name="Baker S.E."/>
            <person name="Ciuffetti L.M."/>
            <person name="Grigoriev I.V."/>
            <person name="Zhong S."/>
            <person name="Turgeon B.G."/>
        </authorList>
    </citation>
    <scope>NUCLEOTIDE SEQUENCE [LARGE SCALE GENOMIC DNA]</scope>
    <source>
        <strain evidence="6">28A</strain>
    </source>
</reference>
<proteinExistence type="predicted"/>
<dbReference type="HOGENOM" id="CLU_742087_0_0_1"/>
<evidence type="ECO:0000256" key="1">
    <source>
        <dbReference type="ARBA" id="ARBA00023015"/>
    </source>
</evidence>
<dbReference type="AlphaFoldDB" id="R0I834"/>
<sequence length="380" mass="42734">MHRDDSNQEFEFVERNTRRQVWWTIYIFEKTLCSILGRPTAIDDREMAMQIPEPPALGQPSLSTSSMSLCFDLVRLSYSIRQRAYFDQTSAEERSPTPAVAKALLRELDNFLASIPPNLSLDYYPLTAEHKSMVLLLHIYYYYTRCIITRDFLIQKIENNICFLEGTVYSHSDDWRTTLMLAEDCVESVHKSLQCITAGMELGIAGYSWLDFFYVFHSILIVCADFLARPKDQQESARDAERKGTVRAVLNEVQNMQTLAPTYRTLSRIALQFANITGVAEEKKSPTPTGTPHDPSLEPVAPAASETGMEHVMQLADLGEDWFTNATADLGLDFFDLGHVTNSVPFPMAGSASGSEPAAETANEGMDDWTAKTLKGMHNI</sequence>
<evidence type="ECO:0000259" key="4">
    <source>
        <dbReference type="Pfam" id="PF04082"/>
    </source>
</evidence>
<keyword evidence="2" id="KW-0804">Transcription</keyword>
<evidence type="ECO:0000313" key="6">
    <source>
        <dbReference type="Proteomes" id="UP000016935"/>
    </source>
</evidence>
<dbReference type="Proteomes" id="UP000016935">
    <property type="component" value="Unassembled WGS sequence"/>
</dbReference>
<dbReference type="PANTHER" id="PTHR47424">
    <property type="entry name" value="REGULATORY PROTEIN GAL4"/>
    <property type="match status" value="1"/>
</dbReference>
<accession>R0I834</accession>
<dbReference type="GeneID" id="19395918"/>
<dbReference type="RefSeq" id="XP_008031075.1">
    <property type="nucleotide sequence ID" value="XM_008032884.1"/>
</dbReference>
<reference evidence="5 6" key="1">
    <citation type="journal article" date="2012" name="PLoS Pathog.">
        <title>Diverse lifestyles and strategies of plant pathogenesis encoded in the genomes of eighteen Dothideomycetes fungi.</title>
        <authorList>
            <person name="Ohm R.A."/>
            <person name="Feau N."/>
            <person name="Henrissat B."/>
            <person name="Schoch C.L."/>
            <person name="Horwitz B.A."/>
            <person name="Barry K.W."/>
            <person name="Condon B.J."/>
            <person name="Copeland A.C."/>
            <person name="Dhillon B."/>
            <person name="Glaser F."/>
            <person name="Hesse C.N."/>
            <person name="Kosti I."/>
            <person name="LaButti K."/>
            <person name="Lindquist E.A."/>
            <person name="Lucas S."/>
            <person name="Salamov A.A."/>
            <person name="Bradshaw R.E."/>
            <person name="Ciuffetti L."/>
            <person name="Hamelin R.C."/>
            <person name="Kema G.H.J."/>
            <person name="Lawrence C."/>
            <person name="Scott J.A."/>
            <person name="Spatafora J.W."/>
            <person name="Turgeon B.G."/>
            <person name="de Wit P.J.G.M."/>
            <person name="Zhong S."/>
            <person name="Goodwin S.B."/>
            <person name="Grigoriev I.V."/>
        </authorList>
    </citation>
    <scope>NUCLEOTIDE SEQUENCE [LARGE SCALE GENOMIC DNA]</scope>
    <source>
        <strain evidence="6">28A</strain>
    </source>
</reference>